<organism evidence="2 3">
    <name type="scientific">Marinicrinis lubricantis</name>
    <dbReference type="NCBI Taxonomy" id="2086470"/>
    <lineage>
        <taxon>Bacteria</taxon>
        <taxon>Bacillati</taxon>
        <taxon>Bacillota</taxon>
        <taxon>Bacilli</taxon>
        <taxon>Bacillales</taxon>
        <taxon>Paenibacillaceae</taxon>
    </lineage>
</organism>
<accession>A0ABW1IS98</accession>
<gene>
    <name evidence="2" type="ORF">ACFPXP_16300</name>
</gene>
<feature type="transmembrane region" description="Helical" evidence="1">
    <location>
        <begin position="170"/>
        <end position="192"/>
    </location>
</feature>
<evidence type="ECO:0000313" key="3">
    <source>
        <dbReference type="Proteomes" id="UP001596250"/>
    </source>
</evidence>
<evidence type="ECO:0000256" key="1">
    <source>
        <dbReference type="SAM" id="Phobius"/>
    </source>
</evidence>
<name>A0ABW1IS98_9BACL</name>
<dbReference type="PANTHER" id="PTHR35337:SF1">
    <property type="entry name" value="SLR1478 PROTEIN"/>
    <property type="match status" value="1"/>
</dbReference>
<feature type="transmembrane region" description="Helical" evidence="1">
    <location>
        <begin position="17"/>
        <end position="34"/>
    </location>
</feature>
<evidence type="ECO:0000313" key="2">
    <source>
        <dbReference type="EMBL" id="MFC5987967.1"/>
    </source>
</evidence>
<dbReference type="InterPro" id="IPR002798">
    <property type="entry name" value="SpoIIM-like"/>
</dbReference>
<dbReference type="Proteomes" id="UP001596250">
    <property type="component" value="Unassembled WGS sequence"/>
</dbReference>
<keyword evidence="3" id="KW-1185">Reference proteome</keyword>
<feature type="transmembrane region" description="Helical" evidence="1">
    <location>
        <begin position="82"/>
        <end position="106"/>
    </location>
</feature>
<keyword evidence="1" id="KW-0812">Transmembrane</keyword>
<dbReference type="EMBL" id="JBHSQV010000173">
    <property type="protein sequence ID" value="MFC5987967.1"/>
    <property type="molecule type" value="Genomic_DNA"/>
</dbReference>
<sequence length="199" mass="21591">MKRWITPFIDDLKTMKTYLAAVTILFIAALWVGATNEHLHELLTPQLEQIKQLAEEVSQADNAEHVLFGVIVINNAVKAVMVVYLGILLGIYPILFTLLNGMMIGYVYELTEAGTGDALSLFLKGIVPHGVIEIPAILLASAYGIRFGVAGITALFNKGKGKALADLFRVSIPLGALLVILLLIAAVIEAYVTPFIMEL</sequence>
<dbReference type="RefSeq" id="WP_379895399.1">
    <property type="nucleotide sequence ID" value="NZ_CBCSCT010000026.1"/>
</dbReference>
<keyword evidence="1" id="KW-0472">Membrane</keyword>
<reference evidence="3" key="1">
    <citation type="journal article" date="2019" name="Int. J. Syst. Evol. Microbiol.">
        <title>The Global Catalogue of Microorganisms (GCM) 10K type strain sequencing project: providing services to taxonomists for standard genome sequencing and annotation.</title>
        <authorList>
            <consortium name="The Broad Institute Genomics Platform"/>
            <consortium name="The Broad Institute Genome Sequencing Center for Infectious Disease"/>
            <person name="Wu L."/>
            <person name="Ma J."/>
        </authorList>
    </citation>
    <scope>NUCLEOTIDE SEQUENCE [LARGE SCALE GENOMIC DNA]</scope>
    <source>
        <strain evidence="3">CCM 8749</strain>
    </source>
</reference>
<keyword evidence="1" id="KW-1133">Transmembrane helix</keyword>
<proteinExistence type="predicted"/>
<dbReference type="PANTHER" id="PTHR35337">
    <property type="entry name" value="SLR1478 PROTEIN"/>
    <property type="match status" value="1"/>
</dbReference>
<dbReference type="Pfam" id="PF01944">
    <property type="entry name" value="SpoIIM"/>
    <property type="match status" value="1"/>
</dbReference>
<protein>
    <submittedName>
        <fullName evidence="2">Stage II sporulation protein M</fullName>
    </submittedName>
</protein>
<feature type="transmembrane region" description="Helical" evidence="1">
    <location>
        <begin position="126"/>
        <end position="149"/>
    </location>
</feature>
<comment type="caution">
    <text evidence="2">The sequence shown here is derived from an EMBL/GenBank/DDBJ whole genome shotgun (WGS) entry which is preliminary data.</text>
</comment>